<feature type="binding site" evidence="17">
    <location>
        <position position="707"/>
    </location>
    <ligand>
        <name>methylcob(III)alamin</name>
        <dbReference type="ChEBI" id="CHEBI:28115"/>
    </ligand>
</feature>
<dbReference type="PROSITE" id="PS51332">
    <property type="entry name" value="B12_BINDING"/>
    <property type="match status" value="1"/>
</dbReference>
<dbReference type="CDD" id="cd02069">
    <property type="entry name" value="methionine_synthase_B12_BD"/>
    <property type="match status" value="1"/>
</dbReference>
<evidence type="ECO:0000256" key="14">
    <source>
        <dbReference type="ARBA" id="ARBA00023285"/>
    </source>
</evidence>
<evidence type="ECO:0000256" key="2">
    <source>
        <dbReference type="ARBA" id="ARBA00001956"/>
    </source>
</evidence>
<comment type="cofactor">
    <cofactor evidence="2 15 16">
        <name>methylcob(III)alamin</name>
        <dbReference type="ChEBI" id="CHEBI:28115"/>
    </cofactor>
</comment>
<feature type="binding site" description="axial binding residue" evidence="16">
    <location>
        <position position="805"/>
    </location>
    <ligand>
        <name>methylcob(III)alamin</name>
        <dbReference type="ChEBI" id="CHEBI:28115"/>
    </ligand>
    <ligandPart>
        <name>Co</name>
        <dbReference type="ChEBI" id="CHEBI:27638"/>
    </ligandPart>
</feature>
<dbReference type="EMBL" id="IACF01003629">
    <property type="protein sequence ID" value="LAB69240.1"/>
    <property type="molecule type" value="mRNA"/>
</dbReference>
<dbReference type="InterPro" id="IPR011822">
    <property type="entry name" value="MetH"/>
</dbReference>
<dbReference type="FunFam" id="1.10.1240.10:FF:000001">
    <property type="entry name" value="Methionine synthase"/>
    <property type="match status" value="1"/>
</dbReference>
<evidence type="ECO:0000313" key="25">
    <source>
        <dbReference type="EMBL" id="LAC21109.1"/>
    </source>
</evidence>
<dbReference type="Gene3D" id="3.10.196.10">
    <property type="entry name" value="Vitamin B12-dependent methionine synthase, activation domain"/>
    <property type="match status" value="1"/>
</dbReference>
<evidence type="ECO:0000256" key="18">
    <source>
        <dbReference type="PROSITE-ProRule" id="PRU00333"/>
    </source>
</evidence>
<dbReference type="SUPFAM" id="SSF47644">
    <property type="entry name" value="Methionine synthase domain"/>
    <property type="match status" value="1"/>
</dbReference>
<dbReference type="InterPro" id="IPR036589">
    <property type="entry name" value="HCY_dom_sf"/>
</dbReference>
<dbReference type="PROSITE" id="PS50972">
    <property type="entry name" value="PTERIN_BINDING"/>
    <property type="match status" value="1"/>
</dbReference>
<evidence type="ECO:0000259" key="20">
    <source>
        <dbReference type="PROSITE" id="PS50972"/>
    </source>
</evidence>
<dbReference type="GO" id="GO:0032259">
    <property type="term" value="P:methylation"/>
    <property type="evidence" value="ECO:0007669"/>
    <property type="project" value="UniProtKB-KW"/>
</dbReference>
<dbReference type="PANTHER" id="PTHR45833:SF1">
    <property type="entry name" value="METHIONINE SYNTHASE"/>
    <property type="match status" value="1"/>
</dbReference>
<dbReference type="InterPro" id="IPR000489">
    <property type="entry name" value="Pterin-binding_dom"/>
</dbReference>
<dbReference type="Pfam" id="PF02965">
    <property type="entry name" value="Met_synt_B12"/>
    <property type="match status" value="1"/>
</dbReference>
<keyword evidence="8 15" id="KW-0808">Transferase</keyword>
<feature type="binding site" evidence="17">
    <location>
        <position position="992"/>
    </location>
    <ligand>
        <name>S-adenosyl-L-methionine</name>
        <dbReference type="ChEBI" id="CHEBI:59789"/>
    </ligand>
</feature>
<evidence type="ECO:0000313" key="24">
    <source>
        <dbReference type="EMBL" id="LAB69240.1"/>
    </source>
</evidence>
<dbReference type="Gene3D" id="1.10.288.10">
    <property type="entry name" value="Cobalamin-dependent Methionine Synthase, domain 2"/>
    <property type="match status" value="1"/>
</dbReference>
<dbReference type="SUPFAM" id="SSF82282">
    <property type="entry name" value="Homocysteine S-methyltransferase"/>
    <property type="match status" value="1"/>
</dbReference>
<dbReference type="GO" id="GO:0031419">
    <property type="term" value="F:cobalamin binding"/>
    <property type="evidence" value="ECO:0007669"/>
    <property type="project" value="UniProtKB-UniRule"/>
</dbReference>
<dbReference type="SMART" id="SM01018">
    <property type="entry name" value="B12-binding_2"/>
    <property type="match status" value="1"/>
</dbReference>
<feature type="binding site" evidence="16 18">
    <location>
        <position position="319"/>
    </location>
    <ligand>
        <name>Zn(2+)</name>
        <dbReference type="ChEBI" id="CHEBI:29105"/>
    </ligand>
</feature>
<dbReference type="FunFam" id="3.20.20.330:FF:000001">
    <property type="entry name" value="Methionine synthase"/>
    <property type="match status" value="1"/>
</dbReference>
<evidence type="ECO:0000256" key="8">
    <source>
        <dbReference type="ARBA" id="ARBA00022679"/>
    </source>
</evidence>
<dbReference type="InterPro" id="IPR003759">
    <property type="entry name" value="Cbl-bd_cap"/>
</dbReference>
<dbReference type="SUPFAM" id="SSF56507">
    <property type="entry name" value="Methionine synthase activation domain-like"/>
    <property type="match status" value="1"/>
</dbReference>
<dbReference type="InterPro" id="IPR004223">
    <property type="entry name" value="VitB12-dep_Met_synth_activ_dom"/>
</dbReference>
<dbReference type="NCBIfam" id="TIGR02082">
    <property type="entry name" value="metH"/>
    <property type="match status" value="1"/>
</dbReference>
<dbReference type="NCBIfam" id="NF007024">
    <property type="entry name" value="PRK09490.1"/>
    <property type="match status" value="1"/>
</dbReference>
<dbReference type="GO" id="GO:0005829">
    <property type="term" value="C:cytosol"/>
    <property type="evidence" value="ECO:0007669"/>
    <property type="project" value="TreeGrafter"/>
</dbReference>
<dbReference type="Pfam" id="PF02607">
    <property type="entry name" value="B12-binding_2"/>
    <property type="match status" value="1"/>
</dbReference>
<feature type="binding site" evidence="17">
    <location>
        <begin position="802"/>
        <end position="806"/>
    </location>
    <ligand>
        <name>methylcob(III)alamin</name>
        <dbReference type="ChEBI" id="CHEBI:28115"/>
    </ligand>
</feature>
<feature type="domain" description="AdoMet activation" evidence="21">
    <location>
        <begin position="943"/>
        <end position="1278"/>
    </location>
</feature>
<organism evidence="24">
    <name type="scientific">Hirondellea gigas</name>
    <dbReference type="NCBI Taxonomy" id="1518452"/>
    <lineage>
        <taxon>Eukaryota</taxon>
        <taxon>Metazoa</taxon>
        <taxon>Ecdysozoa</taxon>
        <taxon>Arthropoda</taxon>
        <taxon>Crustacea</taxon>
        <taxon>Multicrustacea</taxon>
        <taxon>Malacostraca</taxon>
        <taxon>Eumalacostraca</taxon>
        <taxon>Peracarida</taxon>
        <taxon>Amphipoda</taxon>
        <taxon>Amphilochidea</taxon>
        <taxon>Lysianassida</taxon>
        <taxon>Lysianassidira</taxon>
        <taxon>Lysianassoidea</taxon>
        <taxon>Lysianassidae</taxon>
        <taxon>Hirondellea</taxon>
    </lineage>
</organism>
<feature type="binding site" evidence="17">
    <location>
        <position position="850"/>
    </location>
    <ligand>
        <name>methylcob(III)alamin</name>
        <dbReference type="ChEBI" id="CHEBI:28115"/>
    </ligand>
</feature>
<evidence type="ECO:0000256" key="9">
    <source>
        <dbReference type="ARBA" id="ARBA00022691"/>
    </source>
</evidence>
<dbReference type="Gene3D" id="3.20.20.330">
    <property type="entry name" value="Homocysteine-binding-like domain"/>
    <property type="match status" value="1"/>
</dbReference>
<evidence type="ECO:0000256" key="10">
    <source>
        <dbReference type="ARBA" id="ARBA00022723"/>
    </source>
</evidence>
<dbReference type="PROSITE" id="PS50974">
    <property type="entry name" value="ADOMET_ACTIVATION"/>
    <property type="match status" value="1"/>
</dbReference>
<dbReference type="InterPro" id="IPR036724">
    <property type="entry name" value="Cobalamin-bd_sf"/>
</dbReference>
<dbReference type="InterPro" id="IPR036594">
    <property type="entry name" value="Meth_synthase_dom"/>
</dbReference>
<evidence type="ECO:0000256" key="17">
    <source>
        <dbReference type="PIRSR" id="PIRSR000381-2"/>
    </source>
</evidence>
<evidence type="ECO:0000259" key="23">
    <source>
        <dbReference type="PROSITE" id="PS51337"/>
    </source>
</evidence>
<dbReference type="AlphaFoldDB" id="A0A2P2I5S8"/>
<evidence type="ECO:0000256" key="7">
    <source>
        <dbReference type="ARBA" id="ARBA00022628"/>
    </source>
</evidence>
<feature type="domain" description="Hcy-binding" evidence="19">
    <location>
        <begin position="14"/>
        <end position="333"/>
    </location>
</feature>
<dbReference type="InterPro" id="IPR050554">
    <property type="entry name" value="Met_Synthase/Corrinoid"/>
</dbReference>
<dbReference type="Pfam" id="PF00809">
    <property type="entry name" value="Pterin_bind"/>
    <property type="match status" value="1"/>
</dbReference>
<evidence type="ECO:0000256" key="12">
    <source>
        <dbReference type="ARBA" id="ARBA00022833"/>
    </source>
</evidence>
<evidence type="ECO:0000256" key="16">
    <source>
        <dbReference type="PIRSR" id="PIRSR000381-1"/>
    </source>
</evidence>
<comment type="similarity">
    <text evidence="4">Belongs to the vitamin-B12 dependent methionine synthase family.</text>
</comment>
<evidence type="ECO:0000256" key="15">
    <source>
        <dbReference type="PIRNR" id="PIRNR000381"/>
    </source>
</evidence>
<reference evidence="24" key="2">
    <citation type="journal article" date="2018" name="Biosci. Biotechnol. Biochem.">
        <title>Polysaccharide hydrolase of the hadal zone amphipods Hirondellea gigas.</title>
        <authorList>
            <person name="Kobayashi H."/>
            <person name="Nagahama T."/>
            <person name="Arai W."/>
            <person name="Sasagawa Y."/>
            <person name="Umeda M."/>
            <person name="Hayashi T."/>
            <person name="Nikaido I."/>
            <person name="Watanabe H."/>
            <person name="Oguri K."/>
            <person name="Kitazato H."/>
            <person name="Fujioka K."/>
            <person name="Kido Y."/>
            <person name="Takami H."/>
        </authorList>
    </citation>
    <scope>NUCLEOTIDE SEQUENCE</scope>
    <source>
        <tissue evidence="24">Whole body</tissue>
    </source>
</reference>
<evidence type="ECO:0000256" key="5">
    <source>
        <dbReference type="ARBA" id="ARBA00022603"/>
    </source>
</evidence>
<dbReference type="InterPro" id="IPR003726">
    <property type="entry name" value="HCY_dom"/>
</dbReference>
<dbReference type="SUPFAM" id="SSF51717">
    <property type="entry name" value="Dihydropteroate synthetase-like"/>
    <property type="match status" value="1"/>
</dbReference>
<feature type="domain" description="B12-binding" evidence="22">
    <location>
        <begin position="792"/>
        <end position="927"/>
    </location>
</feature>
<evidence type="ECO:0000256" key="11">
    <source>
        <dbReference type="ARBA" id="ARBA00022737"/>
    </source>
</evidence>
<feature type="binding site" evidence="17">
    <location>
        <position position="906"/>
    </location>
    <ligand>
        <name>methylcob(III)alamin</name>
        <dbReference type="ChEBI" id="CHEBI:28115"/>
    </ligand>
</feature>
<keyword evidence="12 15" id="KW-0862">Zinc</keyword>
<dbReference type="EC" id="2.1.1.13" evidence="15"/>
<keyword evidence="13 15" id="KW-0486">Methionine biosynthesis</keyword>
<comment type="catalytic activity">
    <reaction evidence="15">
        <text>(6S)-5-methyl-5,6,7,8-tetrahydrofolate + L-homocysteine = (6S)-5,6,7,8-tetrahydrofolate + L-methionine</text>
        <dbReference type="Rhea" id="RHEA:11172"/>
        <dbReference type="ChEBI" id="CHEBI:18608"/>
        <dbReference type="ChEBI" id="CHEBI:57453"/>
        <dbReference type="ChEBI" id="CHEBI:57844"/>
        <dbReference type="ChEBI" id="CHEBI:58199"/>
        <dbReference type="EC" id="2.1.1.13"/>
    </reaction>
</comment>
<dbReference type="PIRSF" id="PIRSF000381">
    <property type="entry name" value="MetH"/>
    <property type="match status" value="1"/>
</dbReference>
<dbReference type="GO" id="GO:0008270">
    <property type="term" value="F:zinc ion binding"/>
    <property type="evidence" value="ECO:0007669"/>
    <property type="project" value="UniProtKB-UniRule"/>
</dbReference>
<protein>
    <recommendedName>
        <fullName evidence="15">Methionine synthase</fullName>
        <ecNumber evidence="15">2.1.1.13</ecNumber>
    </recommendedName>
    <alternativeName>
        <fullName evidence="15">5-methyltetrahydrofolate--homocysteine methyltransferase</fullName>
    </alternativeName>
</protein>
<evidence type="ECO:0000259" key="19">
    <source>
        <dbReference type="PROSITE" id="PS50970"/>
    </source>
</evidence>
<evidence type="ECO:0000256" key="4">
    <source>
        <dbReference type="ARBA" id="ARBA00010398"/>
    </source>
</evidence>
<feature type="domain" description="Pterin-binding" evidence="20">
    <location>
        <begin position="366"/>
        <end position="627"/>
    </location>
</feature>
<dbReference type="GO" id="GO:0046653">
    <property type="term" value="P:tetrahydrofolate metabolic process"/>
    <property type="evidence" value="ECO:0007669"/>
    <property type="project" value="TreeGrafter"/>
</dbReference>
<evidence type="ECO:0000256" key="3">
    <source>
        <dbReference type="ARBA" id="ARBA00005178"/>
    </source>
</evidence>
<feature type="binding site" evidence="16 18">
    <location>
        <position position="318"/>
    </location>
    <ligand>
        <name>Zn(2+)</name>
        <dbReference type="ChEBI" id="CHEBI:29105"/>
    </ligand>
</feature>
<proteinExistence type="evidence at transcript level"/>
<feature type="binding site" evidence="17">
    <location>
        <begin position="1241"/>
        <end position="1242"/>
    </location>
    <ligand>
        <name>S-adenosyl-L-methionine</name>
        <dbReference type="ChEBI" id="CHEBI:59789"/>
    </ligand>
</feature>
<dbReference type="InterPro" id="IPR033706">
    <property type="entry name" value="Met_synthase_B12-bd"/>
</dbReference>
<dbReference type="GO" id="GO:0050667">
    <property type="term" value="P:homocysteine metabolic process"/>
    <property type="evidence" value="ECO:0007669"/>
    <property type="project" value="TreeGrafter"/>
</dbReference>
<dbReference type="Gene3D" id="1.10.1240.10">
    <property type="entry name" value="Methionine synthase domain"/>
    <property type="match status" value="1"/>
</dbReference>
<accession>A0A2P2I5S8</accession>
<dbReference type="PROSITE" id="PS51337">
    <property type="entry name" value="B12_BINDING_NTER"/>
    <property type="match status" value="1"/>
</dbReference>
<keyword evidence="5 15" id="KW-0489">Methyltransferase</keyword>
<dbReference type="PANTHER" id="PTHR45833">
    <property type="entry name" value="METHIONINE SYNTHASE"/>
    <property type="match status" value="1"/>
</dbReference>
<comment type="cofactor">
    <cofactor evidence="1 15 18">
        <name>Zn(2+)</name>
        <dbReference type="ChEBI" id="CHEBI:29105"/>
    </cofactor>
</comment>
<dbReference type="Pfam" id="PF02574">
    <property type="entry name" value="S-methyl_trans"/>
    <property type="match status" value="1"/>
</dbReference>
<dbReference type="FunFam" id="3.20.20.20:FF:000002">
    <property type="entry name" value="Methionine synthase"/>
    <property type="match status" value="1"/>
</dbReference>
<dbReference type="Gene3D" id="3.20.20.20">
    <property type="entry name" value="Dihydropteroate synthase-like"/>
    <property type="match status" value="1"/>
</dbReference>
<evidence type="ECO:0000259" key="21">
    <source>
        <dbReference type="PROSITE" id="PS50974"/>
    </source>
</evidence>
<reference evidence="25" key="1">
    <citation type="submission" date="2017-11" db="EMBL/GenBank/DDBJ databases">
        <title>The sensing device of the deep-sea amphipod.</title>
        <authorList>
            <person name="Kobayashi H."/>
            <person name="Nagahama T."/>
            <person name="Arai W."/>
            <person name="Sasagawa Y."/>
            <person name="Umeda M."/>
            <person name="Hayashi T."/>
            <person name="Nikaido I."/>
            <person name="Watanabe H."/>
            <person name="Oguri K."/>
            <person name="Kitazato H."/>
            <person name="Fujioka K."/>
            <person name="Kido Y."/>
            <person name="Takami H."/>
        </authorList>
    </citation>
    <scope>NUCLEOTIDE SEQUENCE</scope>
    <source>
        <tissue evidence="25">Whole body</tissue>
    </source>
</reference>
<dbReference type="Gene3D" id="3.40.50.280">
    <property type="entry name" value="Cobalamin-binding domain"/>
    <property type="match status" value="1"/>
</dbReference>
<feature type="binding site" evidence="17">
    <location>
        <position position="1186"/>
    </location>
    <ligand>
        <name>S-adenosyl-L-methionine</name>
        <dbReference type="ChEBI" id="CHEBI:59789"/>
    </ligand>
</feature>
<comment type="pathway">
    <text evidence="3 15">Amino-acid biosynthesis; L-methionine biosynthesis via de novo pathway; L-methionine from L-homocysteine (MetH route): step 1/1.</text>
</comment>
<keyword evidence="7 15" id="KW-0846">Cobalamin</keyword>
<comment type="domain">
    <text evidence="15">Modular enzyme with four functionally distinct domains. The isolated Hcy-binding domain catalyzes methyl transfer from free methylcobalamin to homocysteine. The Hcy-binding domain in association with the pterin-binding domain catalyzes the methylation of cob(I)alamin by methyltetrahydrofolate and the methylation of homocysteine. The B12-binding domain binds the cofactor. The AdoMet activation domain binds S-adenosyl-L-methionine. Under aerobic conditions cob(I)alamin can be converted to inactive cob(II)alamin. Reductive methylation by S-adenosyl-L-methionine and flavodoxin regenerates methylcobalamin.</text>
</comment>
<keyword evidence="14 15" id="KW-0170">Cobalt</keyword>
<evidence type="ECO:0000256" key="6">
    <source>
        <dbReference type="ARBA" id="ARBA00022605"/>
    </source>
</evidence>
<sequence>MSVRDSSSSPKARWELLEKCLSERIMILDGAAGTMFQRLNLTEEDFRGKQFVDHPLPLNGNNDVLSLTQPDAVASICKQYLEAGSDIIETNTFSGTRIAQADYGLEEHVYQLNYQSAGICRRLVDEFTAKTGEPKFVAGAMGPTNRTLSISPDVENPSFRNITFDELVTAYTEQARGLLDGGCDFMLVETIFDTANARAALFALQQLFDEEYEPRPIMISGTIVDKSGRTLSGQTGEAFLISVSHCDPICIGLNCALGASDMRPFLARIAESTSTYVLAYPNAGLPNAFGEYDETPEEMAEVMGSFARDGLVNIVGGCCGTTPAHIRAIAEAVRHFKPREKPMNLFPDTLKLCGLEPSYINTATNFLNIGERCNVAGSKRFCRLIKSNKYDEALAVAKEQVENGAQVLDINMDEGLLDGITAMTKFLNLIATEPDVCKIPLCIDSSNFAVVEAGLKVSQGKNIVNSISLKEGEQDFLYKAKLIKRYGAAVVVMAFDEEGQATDTENKVKICQRSYKLLVEKIGMNPQDIIFDPNILTIATGMEEHNEYGVNFLEATKLIKEKCPGARISGGVSNFLFSFRGMERIREAMHSVFLYHAIQSGMDMGIVNAGCLPVYDDIDPPLLKLCESLLFNTDPAGTEKLLQYAQDLKSAGAVVGAAAAVEDWRNKSVEERLVYSLVKGIDQNVVSDTEEARLDILTYPRPLHIIEGPLMKGMSQVGDLFGAGKMFLPQVIKSARVMKKAVAHLIPFMEKERQENLLKLEKERQGLSNGVDGVSALPEILDAVSELNSRFAGTVIMATVKGDVHDIGKNIVGVVLGCNNYRVVDLGVMCSMERIIEAAVNEKADIVGLSGLITPSLSEMATVAGGMQKAGLNIPLLIGGATTSRAHTAVKIQPAYSQPVVHVLDASRSVCVCSALLDPAQYDEFVNDLKEDYDCIKENHYEGLRDKVYLTLAEARAKRPKIDFTLKARAPTFYGTKVYHDYPIEELEAYIDWKPFFDVWQLRGKYPNRGYPKIFKDKTVGEEARKVFDEAQELLTRIKKEKLLRCSGVLGLFRAMAVGDDIVLYGEDGETLGTLYGLRQQSYRESNSTYSCLSDFVCSEGSGGMDTLGMFAVTAGHGTDELCRKFEAEYDDYNVILVKAVADRLVEAFAERLHELTRTKEWGYASADENGLSPEEMHKLKYKGIRPAPGYPSQPDHREKETMWKLLDASAATGINLTPSLAMMPAASVSGLYFAHPQSEYFAVGKITKEQVVDYAKRQGSSLEAAEEWLAPNLAYDP</sequence>
<evidence type="ECO:0000256" key="1">
    <source>
        <dbReference type="ARBA" id="ARBA00001947"/>
    </source>
</evidence>
<name>A0A2P2I5S8_9CRUS</name>
<feature type="domain" description="B12-binding N-terminal" evidence="23">
    <location>
        <begin position="660"/>
        <end position="757"/>
    </location>
</feature>
<keyword evidence="11" id="KW-0677">Repeat</keyword>
<dbReference type="EMBL" id="IACT01001784">
    <property type="protein sequence ID" value="LAC21109.1"/>
    <property type="molecule type" value="mRNA"/>
</dbReference>
<dbReference type="UniPathway" id="UPA00051">
    <property type="reaction ID" value="UER00081"/>
</dbReference>
<dbReference type="InterPro" id="IPR006158">
    <property type="entry name" value="Cobalamin-bd"/>
</dbReference>
<evidence type="ECO:0000256" key="13">
    <source>
        <dbReference type="ARBA" id="ARBA00023167"/>
    </source>
</evidence>
<dbReference type="InterPro" id="IPR037010">
    <property type="entry name" value="VitB12-dep_Met_synth_activ_sf"/>
</dbReference>
<dbReference type="Pfam" id="PF02310">
    <property type="entry name" value="B12-binding"/>
    <property type="match status" value="1"/>
</dbReference>
<dbReference type="PROSITE" id="PS50970">
    <property type="entry name" value="HCY"/>
    <property type="match status" value="1"/>
</dbReference>
<keyword evidence="6 15" id="KW-0028">Amino-acid biosynthesis</keyword>
<keyword evidence="9 15" id="KW-0949">S-adenosyl-L-methionine</keyword>
<dbReference type="GO" id="GO:0008705">
    <property type="term" value="F:methionine synthase activity"/>
    <property type="evidence" value="ECO:0007669"/>
    <property type="project" value="UniProtKB-UniRule"/>
</dbReference>
<comment type="function">
    <text evidence="15">Catalyzes the transfer of a methyl group from methyl-cobalamin to homocysteine, yielding enzyme-bound cob(I)alamin and methionine. Subsequently, remethylates the cofactor using methyltetrahydrofolate.</text>
</comment>
<feature type="binding site" evidence="16 18">
    <location>
        <position position="255"/>
    </location>
    <ligand>
        <name>Zn(2+)</name>
        <dbReference type="ChEBI" id="CHEBI:29105"/>
    </ligand>
</feature>
<feature type="binding site" evidence="17">
    <location>
        <position position="854"/>
    </location>
    <ligand>
        <name>methylcob(III)alamin</name>
        <dbReference type="ChEBI" id="CHEBI:28115"/>
    </ligand>
</feature>
<dbReference type="FunFam" id="3.40.50.280:FF:000001">
    <property type="entry name" value="Methionine synthase"/>
    <property type="match status" value="1"/>
</dbReference>
<dbReference type="SUPFAM" id="SSF52242">
    <property type="entry name" value="Cobalamin (vitamin B12)-binding domain"/>
    <property type="match status" value="1"/>
</dbReference>
<dbReference type="InterPro" id="IPR011005">
    <property type="entry name" value="Dihydropteroate_synth-like_sf"/>
</dbReference>
<dbReference type="CDD" id="cd00740">
    <property type="entry name" value="MeTr"/>
    <property type="match status" value="1"/>
</dbReference>
<evidence type="ECO:0000259" key="22">
    <source>
        <dbReference type="PROSITE" id="PS51332"/>
    </source>
</evidence>
<keyword evidence="10 15" id="KW-0479">Metal-binding</keyword>